<name>A0A9J6GEA3_HAELO</name>
<reference evidence="1 2" key="1">
    <citation type="journal article" date="2020" name="Cell">
        <title>Large-Scale Comparative Analyses of Tick Genomes Elucidate Their Genetic Diversity and Vector Capacities.</title>
        <authorList>
            <consortium name="Tick Genome and Microbiome Consortium (TIGMIC)"/>
            <person name="Jia N."/>
            <person name="Wang J."/>
            <person name="Shi W."/>
            <person name="Du L."/>
            <person name="Sun Y."/>
            <person name="Zhan W."/>
            <person name="Jiang J.F."/>
            <person name="Wang Q."/>
            <person name="Zhang B."/>
            <person name="Ji P."/>
            <person name="Bell-Sakyi L."/>
            <person name="Cui X.M."/>
            <person name="Yuan T.T."/>
            <person name="Jiang B.G."/>
            <person name="Yang W.F."/>
            <person name="Lam T.T."/>
            <person name="Chang Q.C."/>
            <person name="Ding S.J."/>
            <person name="Wang X.J."/>
            <person name="Zhu J.G."/>
            <person name="Ruan X.D."/>
            <person name="Zhao L."/>
            <person name="Wei J.T."/>
            <person name="Ye R.Z."/>
            <person name="Que T.C."/>
            <person name="Du C.H."/>
            <person name="Zhou Y.H."/>
            <person name="Cheng J.X."/>
            <person name="Dai P.F."/>
            <person name="Guo W.B."/>
            <person name="Han X.H."/>
            <person name="Huang E.J."/>
            <person name="Li L.F."/>
            <person name="Wei W."/>
            <person name="Gao Y.C."/>
            <person name="Liu J.Z."/>
            <person name="Shao H.Z."/>
            <person name="Wang X."/>
            <person name="Wang C.C."/>
            <person name="Yang T.C."/>
            <person name="Huo Q.B."/>
            <person name="Li W."/>
            <person name="Chen H.Y."/>
            <person name="Chen S.E."/>
            <person name="Zhou L.G."/>
            <person name="Ni X.B."/>
            <person name="Tian J.H."/>
            <person name="Sheng Y."/>
            <person name="Liu T."/>
            <person name="Pan Y.S."/>
            <person name="Xia L.Y."/>
            <person name="Li J."/>
            <person name="Zhao F."/>
            <person name="Cao W.C."/>
        </authorList>
    </citation>
    <scope>NUCLEOTIDE SEQUENCE [LARGE SCALE GENOMIC DNA]</scope>
    <source>
        <strain evidence="1">HaeL-2018</strain>
    </source>
</reference>
<organism evidence="1 2">
    <name type="scientific">Haemaphysalis longicornis</name>
    <name type="common">Bush tick</name>
    <dbReference type="NCBI Taxonomy" id="44386"/>
    <lineage>
        <taxon>Eukaryota</taxon>
        <taxon>Metazoa</taxon>
        <taxon>Ecdysozoa</taxon>
        <taxon>Arthropoda</taxon>
        <taxon>Chelicerata</taxon>
        <taxon>Arachnida</taxon>
        <taxon>Acari</taxon>
        <taxon>Parasitiformes</taxon>
        <taxon>Ixodida</taxon>
        <taxon>Ixodoidea</taxon>
        <taxon>Ixodidae</taxon>
        <taxon>Haemaphysalinae</taxon>
        <taxon>Haemaphysalis</taxon>
    </lineage>
</organism>
<protein>
    <submittedName>
        <fullName evidence="1">Uncharacterized protein</fullName>
    </submittedName>
</protein>
<dbReference type="AlphaFoldDB" id="A0A9J6GEA3"/>
<keyword evidence="2" id="KW-1185">Reference proteome</keyword>
<sequence>MQDAVAENLVYRAILELGWMVDDTSPRHRPLYFTPDRAAIKCLHQVKGMVGLAWFSLVPASDDDKILMRSILGSLRHTMQLPNDVTAPSESSVLAEVLPPLQASFFANWAAYKQARYDLLSSGLYNVLTADGVADGAWKQELYLTADPLIFSYPFFHPGLHPVINYAGAGRMLALVHVGPHHIELLGDGSGGSGRGSNSTRP</sequence>
<accession>A0A9J6GEA3</accession>
<dbReference type="EMBL" id="JABSTR010000006">
    <property type="protein sequence ID" value="KAH9372668.1"/>
    <property type="molecule type" value="Genomic_DNA"/>
</dbReference>
<comment type="caution">
    <text evidence="1">The sequence shown here is derived from an EMBL/GenBank/DDBJ whole genome shotgun (WGS) entry which is preliminary data.</text>
</comment>
<gene>
    <name evidence="1" type="ORF">HPB48_012958</name>
</gene>
<evidence type="ECO:0000313" key="1">
    <source>
        <dbReference type="EMBL" id="KAH9372668.1"/>
    </source>
</evidence>
<dbReference type="VEuPathDB" id="VectorBase:HLOH_040627"/>
<evidence type="ECO:0000313" key="2">
    <source>
        <dbReference type="Proteomes" id="UP000821853"/>
    </source>
</evidence>
<proteinExistence type="predicted"/>
<dbReference type="Proteomes" id="UP000821853">
    <property type="component" value="Chromosome 4"/>
</dbReference>